<keyword evidence="7" id="KW-0812">Transmembrane</keyword>
<organism evidence="10 11">
    <name type="scientific">Paenibacillus residui</name>
    <dbReference type="NCBI Taxonomy" id="629724"/>
    <lineage>
        <taxon>Bacteria</taxon>
        <taxon>Bacillati</taxon>
        <taxon>Bacillota</taxon>
        <taxon>Bacilli</taxon>
        <taxon>Bacillales</taxon>
        <taxon>Paenibacillaceae</taxon>
        <taxon>Paenibacillus</taxon>
    </lineage>
</organism>
<proteinExistence type="predicted"/>
<feature type="region of interest" description="Disordered" evidence="6">
    <location>
        <begin position="1688"/>
        <end position="1904"/>
    </location>
</feature>
<keyword evidence="5" id="KW-0572">Peptidoglycan-anchor</keyword>
<dbReference type="Gene3D" id="2.60.120.260">
    <property type="entry name" value="Galactose-binding domain-like"/>
    <property type="match status" value="1"/>
</dbReference>
<dbReference type="InterPro" id="IPR008966">
    <property type="entry name" value="Adhesion_dom_sf"/>
</dbReference>
<feature type="transmembrane region" description="Helical" evidence="7">
    <location>
        <begin position="1910"/>
        <end position="1928"/>
    </location>
</feature>
<keyword evidence="7" id="KW-1133">Transmembrane helix</keyword>
<dbReference type="Pfam" id="PF00746">
    <property type="entry name" value="Gram_pos_anchor"/>
    <property type="match status" value="1"/>
</dbReference>
<feature type="domain" description="DUF11" evidence="9">
    <location>
        <begin position="741"/>
        <end position="850"/>
    </location>
</feature>
<evidence type="ECO:0000256" key="1">
    <source>
        <dbReference type="ARBA" id="ARBA00004168"/>
    </source>
</evidence>
<dbReference type="InterPro" id="IPR047589">
    <property type="entry name" value="DUF11_rpt"/>
</dbReference>
<dbReference type="Gene3D" id="2.60.40.2810">
    <property type="match status" value="2"/>
</dbReference>
<dbReference type="Pfam" id="PF01345">
    <property type="entry name" value="DUF11"/>
    <property type="match status" value="7"/>
</dbReference>
<feature type="domain" description="DUF11" evidence="9">
    <location>
        <begin position="1017"/>
        <end position="1131"/>
    </location>
</feature>
<dbReference type="NCBIfam" id="TIGR01451">
    <property type="entry name" value="B_ant_repeat"/>
    <property type="match status" value="8"/>
</dbReference>
<accession>A0ABW3DI64</accession>
<feature type="domain" description="DUF11" evidence="9">
    <location>
        <begin position="243"/>
        <end position="359"/>
    </location>
</feature>
<feature type="region of interest" description="Disordered" evidence="6">
    <location>
        <begin position="1571"/>
        <end position="1671"/>
    </location>
</feature>
<feature type="compositionally biased region" description="Basic and acidic residues" evidence="6">
    <location>
        <begin position="1640"/>
        <end position="1658"/>
    </location>
</feature>
<evidence type="ECO:0000256" key="4">
    <source>
        <dbReference type="ARBA" id="ARBA00022729"/>
    </source>
</evidence>
<sequence length="1936" mass="207392">MTLVQFDGNNPTTTAKASVPITGITVNNLNGLALSLTENAFYASALGSANFYRIAADGKAEYVTTLDGIAGNAVIYDGKYYYSYGIGDKAFLGSYDLSTGNKTSTEIKGLDSSAADLGGDIVADGDGYLWFYRANSVMQLDRETANVLRRVPITNSDGVAIEWGVRGISFLPSGKMLLAGGNPNPKFYIIDPETNSTTYLGAMTGGLIFDLASRVLPEFEPNRPVLESKKTAEILEKAEGNTDVEHPEVGDTLLYTIQTRNTVENSLVKNLVISDEIPEGLEYVSGTLTVDGTVVSDDQDDDQGENVGAKATGRFGDVADTEWHTLTFQVKVTSGQAGQTIENIAAITGDNLDTPDEPNHTIDVYPPDPIEPPNACAAPVALINGSFEEPDLSNLPDDAINQSGKSSWMYIYDDFVPGWKTTDSTGVIEFGSPTKLGIDPDINSKYHHITDVPDGEQYVELNASESSQLYQDVKTTPGQTISWRLSHRAAYHRHVQGYDTMTVRIGSNTTAPGDLPVVETISTHTSEGWVEYRGTYTVPAGQTVTRFGFEAVDSVHGEPQTGNFLDDIFLGTEPCVVAEKTASPEGEVFAGQELTYEVTIKNNGGDIAANAVFEDAIPEGTVYVPGSLKITNGPGQGDLTDEDDSDAGHFDGQKVIVKLGDLPNASNLPDGITVQFKVKALVSDSINQIVNKAQVSYDNLLTNEEEQVDSNETKTPLTYQKPVLESTKTATIQDKAVGNTDLEHPEVGDTLLYSISTKNTVTDSLVKNLVISDAIPEGLEYVAGSLKVDGQTVTDAEDDDNGHYKEGTVIGQFGDITDTDEHTLTFLVKVGAGQAGADIKNIATVGGDNTEVPDKPEEEVLVYPRDPKFASEKTAANLDQAKEKFEVGDTVVYTIRARNAVSESIINNFTITDSLIEGLEYVEGSLKTNPEVNATFEDGTFTANFGEVKDTEWRTLTFHAKIQSGQLGKELKNIATVEGEDVPPAKPEVPIKVDPKDPKLESKKIASIHEKADGNKDADHPEVGDTIRYTITTRNTVEDSLVENLFITDMIPKGLTYVPGSLVVDGEEVSDAEDDDAGHVVGGTVTGTFGNVTDTAEHTVTFLVTVDQGQAGADIKNIATVGGENVPEPDSPEEEVLVYPRDPKFESEKTAANLDQAKEKYEVGDIVVYTIKARNTVSESIINNFTISDKLMEGLEYVEGSLKADPEVDAAFENGTVTANFGEVKDTEWRTLTFHAKILSGQSGKELKNIAMVEGEDVPPTHPEVPIKVDPKDPKLESKKIANIHEKADGNTDANNPEVGDTIRYTITTRNTIADSLVENLVITDIIPEGLTYVPGSLEVDGSKVTDAEDNDAGHVVGGKVTGTFGHVTDTAEHTVTFLVTVDQGQAGADIQNIAVVGGDNTEEPDEPSTTIEVFPRDSTLESVKTAVNQEAGKSVFEVGDTVIYTIKARNTVSDSLIRNFVISDVLPEGLAYVPGSLKVDGESVTDSVYANRATVTGSVYANQATVTDIVYTNRAIAADNNGLAYDDNGYVADDRIVGMYGDITDTNWHTLEFRAVIQDGQDGRKIVNVAEVTGDDMDKPGRPTVEIDVENKPPTDPGDGTDPDDNRPPTAPDVKVTTPKDTPVSGKIEGEDPDGDDLTYEKGKDPKHGKVEVDKDGNWTYTPDPGFVGEDSFTVIVDDGKGGRTEVTIIVEVKEPNTPPTDPGTDPGNGTDPDDNRPPTSPDVEVTTPKDTPVSGKIEGEDPDGDELTYEKGKDPKHGKVEVDKDGNWTYTPDPGFVGEDSFTVIIDDGKGGRTEVTIIVEVKEPTTPAEPDEDTTPPSSGGGTPPTDSNDEEDETSPSEPGEGSTSGDVEIPSEPEEVTPPAEPEEETALPAEPEEAVTPEVPADNASPAQSPASEHNQLPNTSTSLYNLGVFGALILLAGLLLMRRRGGKMQ</sequence>
<dbReference type="EMBL" id="JBHTIU010000094">
    <property type="protein sequence ID" value="MFD0871954.1"/>
    <property type="molecule type" value="Genomic_DNA"/>
</dbReference>
<feature type="compositionally biased region" description="Low complexity" evidence="6">
    <location>
        <begin position="1840"/>
        <end position="1851"/>
    </location>
</feature>
<reference evidence="11" key="1">
    <citation type="journal article" date="2019" name="Int. J. Syst. Evol. Microbiol.">
        <title>The Global Catalogue of Microorganisms (GCM) 10K type strain sequencing project: providing services to taxonomists for standard genome sequencing and annotation.</title>
        <authorList>
            <consortium name="The Broad Institute Genomics Platform"/>
            <consortium name="The Broad Institute Genome Sequencing Center for Infectious Disease"/>
            <person name="Wu L."/>
            <person name="Ma J."/>
        </authorList>
    </citation>
    <scope>NUCLEOTIDE SEQUENCE [LARGE SCALE GENOMIC DNA]</scope>
    <source>
        <strain evidence="11">CCUG 57263</strain>
    </source>
</reference>
<protein>
    <submittedName>
        <fullName evidence="10">Isopeptide-forming domain-containing fimbrial protein</fullName>
    </submittedName>
</protein>
<feature type="compositionally biased region" description="Acidic residues" evidence="6">
    <location>
        <begin position="1854"/>
        <end position="1881"/>
    </location>
</feature>
<dbReference type="InterPro" id="IPR019931">
    <property type="entry name" value="LPXTG_anchor"/>
</dbReference>
<comment type="caution">
    <text evidence="10">The sequence shown here is derived from an EMBL/GenBank/DDBJ whole genome shotgun (WGS) entry which is preliminary data.</text>
</comment>
<feature type="compositionally biased region" description="Basic and acidic residues" evidence="6">
    <location>
        <begin position="1750"/>
        <end position="1768"/>
    </location>
</feature>
<dbReference type="Pfam" id="PF17963">
    <property type="entry name" value="Big_9"/>
    <property type="match status" value="2"/>
</dbReference>
<dbReference type="Gene3D" id="2.60.40.740">
    <property type="match status" value="8"/>
</dbReference>
<dbReference type="SUPFAM" id="SSF49401">
    <property type="entry name" value="Bacterial adhesins"/>
    <property type="match status" value="7"/>
</dbReference>
<evidence type="ECO:0000259" key="9">
    <source>
        <dbReference type="Pfam" id="PF01345"/>
    </source>
</evidence>
<feature type="compositionally biased region" description="Polar residues" evidence="6">
    <location>
        <begin position="1891"/>
        <end position="1904"/>
    </location>
</feature>
<dbReference type="PANTHER" id="PTHR34819:SF3">
    <property type="entry name" value="CELL SURFACE PROTEIN"/>
    <property type="match status" value="1"/>
</dbReference>
<dbReference type="InterPro" id="IPR051172">
    <property type="entry name" value="Chlamydia_OmcB"/>
</dbReference>
<keyword evidence="3" id="KW-0964">Secreted</keyword>
<dbReference type="PANTHER" id="PTHR34819">
    <property type="entry name" value="LARGE CYSTEINE-RICH PERIPLASMIC PROTEIN OMCB"/>
    <property type="match status" value="1"/>
</dbReference>
<dbReference type="InterPro" id="IPR001434">
    <property type="entry name" value="OmcB-like_DUF11"/>
</dbReference>
<gene>
    <name evidence="10" type="ORF">ACFQ03_22755</name>
</gene>
<evidence type="ECO:0000313" key="11">
    <source>
        <dbReference type="Proteomes" id="UP001597120"/>
    </source>
</evidence>
<keyword evidence="7" id="KW-0472">Membrane</keyword>
<evidence type="ECO:0000256" key="2">
    <source>
        <dbReference type="ARBA" id="ARBA00022512"/>
    </source>
</evidence>
<feature type="domain" description="DUF11" evidence="9">
    <location>
        <begin position="579"/>
        <end position="707"/>
    </location>
</feature>
<evidence type="ECO:0000256" key="5">
    <source>
        <dbReference type="ARBA" id="ARBA00023088"/>
    </source>
</evidence>
<dbReference type="InterPro" id="IPR026466">
    <property type="entry name" value="Fim_isopep_form_D2_dom"/>
</dbReference>
<feature type="domain" description="DUF11" evidence="9">
    <location>
        <begin position="1158"/>
        <end position="1257"/>
    </location>
</feature>
<name>A0ABW3DI64_9BACL</name>
<comment type="subcellular location">
    <subcellularLocation>
        <location evidence="1">Secreted</location>
        <location evidence="1">Cell wall</location>
        <topology evidence="1">Peptidoglycan-anchor</topology>
    </subcellularLocation>
</comment>
<evidence type="ECO:0000313" key="10">
    <source>
        <dbReference type="EMBL" id="MFD0871954.1"/>
    </source>
</evidence>
<feature type="domain" description="DUF11" evidence="9">
    <location>
        <begin position="1292"/>
        <end position="1406"/>
    </location>
</feature>
<evidence type="ECO:0000259" key="8">
    <source>
        <dbReference type="Pfam" id="PF00746"/>
    </source>
</evidence>
<dbReference type="SUPFAM" id="SSF63829">
    <property type="entry name" value="Calcium-dependent phosphotriesterase"/>
    <property type="match status" value="1"/>
</dbReference>
<keyword evidence="2" id="KW-0134">Cell wall</keyword>
<dbReference type="NCBIfam" id="TIGR04226">
    <property type="entry name" value="RrgB_K2N_iso_D2"/>
    <property type="match status" value="5"/>
</dbReference>
<feature type="domain" description="DUF11" evidence="9">
    <location>
        <begin position="882"/>
        <end position="981"/>
    </location>
</feature>
<evidence type="ECO:0000256" key="6">
    <source>
        <dbReference type="SAM" id="MobiDB-lite"/>
    </source>
</evidence>
<feature type="domain" description="Gram-positive cocci surface proteins LPxTG" evidence="8">
    <location>
        <begin position="1896"/>
        <end position="1931"/>
    </location>
</feature>
<keyword evidence="11" id="KW-1185">Reference proteome</keyword>
<dbReference type="Proteomes" id="UP001597120">
    <property type="component" value="Unassembled WGS sequence"/>
</dbReference>
<dbReference type="RefSeq" id="WP_379291199.1">
    <property type="nucleotide sequence ID" value="NZ_JBHTIU010000094.1"/>
</dbReference>
<evidence type="ECO:0000256" key="3">
    <source>
        <dbReference type="ARBA" id="ARBA00022525"/>
    </source>
</evidence>
<dbReference type="NCBIfam" id="TIGR01167">
    <property type="entry name" value="LPXTG_anchor"/>
    <property type="match status" value="1"/>
</dbReference>
<evidence type="ECO:0000256" key="7">
    <source>
        <dbReference type="SAM" id="Phobius"/>
    </source>
</evidence>
<keyword evidence="4" id="KW-0732">Signal</keyword>